<evidence type="ECO:0000313" key="2">
    <source>
        <dbReference type="EMBL" id="VDK75717.1"/>
    </source>
</evidence>
<accession>A0A182EAF3</accession>
<feature type="compositionally biased region" description="Low complexity" evidence="1">
    <location>
        <begin position="88"/>
        <end position="103"/>
    </location>
</feature>
<feature type="region of interest" description="Disordered" evidence="1">
    <location>
        <begin position="71"/>
        <end position="118"/>
    </location>
</feature>
<reference evidence="2 3" key="2">
    <citation type="submission" date="2018-08" db="EMBL/GenBank/DDBJ databases">
        <authorList>
            <person name="Laetsch R D."/>
            <person name="Stevens L."/>
            <person name="Kumar S."/>
            <person name="Blaxter L. M."/>
        </authorList>
    </citation>
    <scope>NUCLEOTIDE SEQUENCE [LARGE SCALE GENOMIC DNA]</scope>
</reference>
<reference evidence="4" key="1">
    <citation type="submission" date="2016-06" db="UniProtKB">
        <authorList>
            <consortium name="WormBaseParasite"/>
        </authorList>
    </citation>
    <scope>IDENTIFICATION</scope>
</reference>
<evidence type="ECO:0000313" key="4">
    <source>
        <dbReference type="WBParaSite" id="nOo.2.0.1.t05027-RA"/>
    </source>
</evidence>
<name>A0A182EAF3_ONCOC</name>
<protein>
    <submittedName>
        <fullName evidence="4">IMS_C domain-containing protein</fullName>
    </submittedName>
</protein>
<gene>
    <name evidence="2" type="ORF">NOO_LOCUS5027</name>
</gene>
<feature type="compositionally biased region" description="Basic and acidic residues" evidence="1">
    <location>
        <begin position="104"/>
        <end position="118"/>
    </location>
</feature>
<proteinExistence type="predicted"/>
<dbReference type="EMBL" id="UYRW01001252">
    <property type="protein sequence ID" value="VDK75717.1"/>
    <property type="molecule type" value="Genomic_DNA"/>
</dbReference>
<sequence length="118" mass="13298">MSRIISEIVTIEGRTTEVQQDEYRGIQTATASYTQCRLLNWNSFQNMLARALATAKPGLRGVTLLLTRQGAKPYNGYRSNEEQRLHPNSSRARSSSSSSNLRANGDKLTEHRDYANYS</sequence>
<evidence type="ECO:0000256" key="1">
    <source>
        <dbReference type="SAM" id="MobiDB-lite"/>
    </source>
</evidence>
<evidence type="ECO:0000313" key="3">
    <source>
        <dbReference type="Proteomes" id="UP000271087"/>
    </source>
</evidence>
<dbReference type="WBParaSite" id="nOo.2.0.1.t05027-RA">
    <property type="protein sequence ID" value="nOo.2.0.1.t05027-RA"/>
    <property type="gene ID" value="nOo.2.0.1.g05027"/>
</dbReference>
<keyword evidence="3" id="KW-1185">Reference proteome</keyword>
<dbReference type="AlphaFoldDB" id="A0A182EAF3"/>
<organism evidence="4">
    <name type="scientific">Onchocerca ochengi</name>
    <name type="common">Filarial nematode worm</name>
    <dbReference type="NCBI Taxonomy" id="42157"/>
    <lineage>
        <taxon>Eukaryota</taxon>
        <taxon>Metazoa</taxon>
        <taxon>Ecdysozoa</taxon>
        <taxon>Nematoda</taxon>
        <taxon>Chromadorea</taxon>
        <taxon>Rhabditida</taxon>
        <taxon>Spirurina</taxon>
        <taxon>Spiruromorpha</taxon>
        <taxon>Filarioidea</taxon>
        <taxon>Onchocercidae</taxon>
        <taxon>Onchocerca</taxon>
    </lineage>
</organism>
<dbReference type="Proteomes" id="UP000271087">
    <property type="component" value="Unassembled WGS sequence"/>
</dbReference>